<evidence type="ECO:0000313" key="2">
    <source>
        <dbReference type="EMBL" id="OHT02968.1"/>
    </source>
</evidence>
<comment type="caution">
    <text evidence="2">The sequence shown here is derived from an EMBL/GenBank/DDBJ whole genome shotgun (WGS) entry which is preliminary data.</text>
</comment>
<dbReference type="EMBL" id="MLAK01000846">
    <property type="protein sequence ID" value="OHT02968.1"/>
    <property type="molecule type" value="Genomic_DNA"/>
</dbReference>
<evidence type="ECO:0000256" key="1">
    <source>
        <dbReference type="SAM" id="Coils"/>
    </source>
</evidence>
<feature type="coiled-coil region" evidence="1">
    <location>
        <begin position="195"/>
        <end position="239"/>
    </location>
</feature>
<dbReference type="VEuPathDB" id="TrichDB:TRFO_29792"/>
<dbReference type="AlphaFoldDB" id="A0A1J4JWY0"/>
<keyword evidence="3" id="KW-1185">Reference proteome</keyword>
<accession>A0A1J4JWY0</accession>
<dbReference type="RefSeq" id="XP_068356104.1">
    <property type="nucleotide sequence ID" value="XM_068506981.1"/>
</dbReference>
<dbReference type="Proteomes" id="UP000179807">
    <property type="component" value="Unassembled WGS sequence"/>
</dbReference>
<gene>
    <name evidence="2" type="ORF">TRFO_29792</name>
</gene>
<dbReference type="GeneID" id="94841685"/>
<organism evidence="2 3">
    <name type="scientific">Tritrichomonas foetus</name>
    <dbReference type="NCBI Taxonomy" id="1144522"/>
    <lineage>
        <taxon>Eukaryota</taxon>
        <taxon>Metamonada</taxon>
        <taxon>Parabasalia</taxon>
        <taxon>Tritrichomonadida</taxon>
        <taxon>Tritrichomonadidae</taxon>
        <taxon>Tritrichomonas</taxon>
    </lineage>
</organism>
<name>A0A1J4JWY0_9EUKA</name>
<keyword evidence="1" id="KW-0175">Coiled coil</keyword>
<protein>
    <submittedName>
        <fullName evidence="2">Uncharacterized protein</fullName>
    </submittedName>
</protein>
<evidence type="ECO:0000313" key="3">
    <source>
        <dbReference type="Proteomes" id="UP000179807"/>
    </source>
</evidence>
<proteinExistence type="predicted"/>
<reference evidence="2" key="1">
    <citation type="submission" date="2016-10" db="EMBL/GenBank/DDBJ databases">
        <authorList>
            <person name="Benchimol M."/>
            <person name="Almeida L.G."/>
            <person name="Vasconcelos A.T."/>
            <person name="Perreira-Neves A."/>
            <person name="Rosa I.A."/>
            <person name="Tasca T."/>
            <person name="Bogo M.R."/>
            <person name="de Souza W."/>
        </authorList>
    </citation>
    <scope>NUCLEOTIDE SEQUENCE [LARGE SCALE GENOMIC DNA]</scope>
    <source>
        <strain evidence="2">K</strain>
    </source>
</reference>
<sequence>MNNKTRIFRKHGLALNEEQLETDFDADLSSSVIEMLNNKTVDHLSHEIEELTHKLNEINDEQNYLSKKSHNLEKLIKSQQQCISLLNHDNQILKEEVELRIKNDRKHSRKSKRIKESLLFNQIHQSINIQHLITKNSLNISSKNKESLKMNNIRIENYDISRSFWYNFHHIQQRRTRIMNKFSCYQNDFENSETRQKIIKQINDLQLENKKLNDMFREKEETKKEFEHYQKKLQKIDSRNSEIFIIEEETKQIQDQIEEERMKLGFNAIYFIDGQDTQLSQQFNLPFRSTAVQTDFPYSLLSEKEIKDAIIKMDEKINSTKEKMMFQKTESVSILCTLRSQCSEICSAFDMLYQEILNKK</sequence>
<feature type="coiled-coil region" evidence="1">
    <location>
        <begin position="41"/>
        <end position="68"/>
    </location>
</feature>